<protein>
    <submittedName>
        <fullName evidence="9">Iron chelate uptake ABC transporter family permease subunit</fullName>
    </submittedName>
</protein>
<dbReference type="Pfam" id="PF01032">
    <property type="entry name" value="FecCD"/>
    <property type="match status" value="1"/>
</dbReference>
<dbReference type="SUPFAM" id="SSF81345">
    <property type="entry name" value="ABC transporter involved in vitamin B12 uptake, BtuC"/>
    <property type="match status" value="1"/>
</dbReference>
<dbReference type="Proteomes" id="UP001500449">
    <property type="component" value="Unassembled WGS sequence"/>
</dbReference>
<dbReference type="Gene3D" id="1.10.3470.10">
    <property type="entry name" value="ABC transporter involved in vitamin B12 uptake, BtuC"/>
    <property type="match status" value="1"/>
</dbReference>
<evidence type="ECO:0000313" key="10">
    <source>
        <dbReference type="Proteomes" id="UP001500449"/>
    </source>
</evidence>
<name>A0ABN2N9J8_9PSEU</name>
<keyword evidence="3" id="KW-0813">Transport</keyword>
<keyword evidence="7 8" id="KW-0472">Membrane</keyword>
<comment type="similarity">
    <text evidence="2">Belongs to the binding-protein-dependent transport system permease family. FecCD subfamily.</text>
</comment>
<gene>
    <name evidence="9" type="ORF">GCM10009836_38790</name>
</gene>
<keyword evidence="10" id="KW-1185">Reference proteome</keyword>
<accession>A0ABN2N9J8</accession>
<dbReference type="CDD" id="cd06550">
    <property type="entry name" value="TM_ABC_iron-siderophores_like"/>
    <property type="match status" value="1"/>
</dbReference>
<keyword evidence="4" id="KW-1003">Cell membrane</keyword>
<evidence type="ECO:0000256" key="4">
    <source>
        <dbReference type="ARBA" id="ARBA00022475"/>
    </source>
</evidence>
<evidence type="ECO:0000256" key="7">
    <source>
        <dbReference type="ARBA" id="ARBA00023136"/>
    </source>
</evidence>
<organism evidence="9 10">
    <name type="scientific">Pseudonocardia ailaonensis</name>
    <dbReference type="NCBI Taxonomy" id="367279"/>
    <lineage>
        <taxon>Bacteria</taxon>
        <taxon>Bacillati</taxon>
        <taxon>Actinomycetota</taxon>
        <taxon>Actinomycetes</taxon>
        <taxon>Pseudonocardiales</taxon>
        <taxon>Pseudonocardiaceae</taxon>
        <taxon>Pseudonocardia</taxon>
    </lineage>
</organism>
<dbReference type="InterPro" id="IPR000522">
    <property type="entry name" value="ABC_transptr_permease_BtuC"/>
</dbReference>
<dbReference type="InterPro" id="IPR037294">
    <property type="entry name" value="ABC_BtuC-like"/>
</dbReference>
<evidence type="ECO:0000256" key="8">
    <source>
        <dbReference type="SAM" id="Phobius"/>
    </source>
</evidence>
<feature type="transmembrane region" description="Helical" evidence="8">
    <location>
        <begin position="131"/>
        <end position="150"/>
    </location>
</feature>
<keyword evidence="6 8" id="KW-1133">Transmembrane helix</keyword>
<dbReference type="EMBL" id="BAAAQK010000012">
    <property type="protein sequence ID" value="GAA1854976.1"/>
    <property type="molecule type" value="Genomic_DNA"/>
</dbReference>
<dbReference type="PANTHER" id="PTHR30472">
    <property type="entry name" value="FERRIC ENTEROBACTIN TRANSPORT SYSTEM PERMEASE PROTEIN"/>
    <property type="match status" value="1"/>
</dbReference>
<sequence length="345" mass="35275">MTLTAPRPAAVRPRRGLATRSSWLVVAVAVLAVLCLFSLAVGAQGIPLGTVWRALWTDDGSDQAFIVADLRIPRTLIGLGVGAALGLTGALMQGLTRNPLADPGILGVNAGSSAAVVLAIAVFGVTTPAGYVWFAFAGAAAAAVVVYLLGATGRVVSPERTVLAGAAVSAVLVSFVSTVLLLSPDTFDSFRFWAIGSLAGRRMDIVVTLAPFLLVGIVLALGLGRALNALALGDQTGAALGVRLGRTRLLTGIAVTLLCGVATAAVGPIGFVGLTVPHVARMIVGPDQRWVLPYSMVLAPVLLLAADVVGRVALPSGELEVGIVTAFLGAPVFVLLCRRRRIAQL</sequence>
<keyword evidence="5 8" id="KW-0812">Transmembrane</keyword>
<reference evidence="9 10" key="1">
    <citation type="journal article" date="2019" name="Int. J. Syst. Evol. Microbiol.">
        <title>The Global Catalogue of Microorganisms (GCM) 10K type strain sequencing project: providing services to taxonomists for standard genome sequencing and annotation.</title>
        <authorList>
            <consortium name="The Broad Institute Genomics Platform"/>
            <consortium name="The Broad Institute Genome Sequencing Center for Infectious Disease"/>
            <person name="Wu L."/>
            <person name="Ma J."/>
        </authorList>
    </citation>
    <scope>NUCLEOTIDE SEQUENCE [LARGE SCALE GENOMIC DNA]</scope>
    <source>
        <strain evidence="9 10">JCM 16009</strain>
    </source>
</reference>
<dbReference type="RefSeq" id="WP_344418704.1">
    <property type="nucleotide sequence ID" value="NZ_BAAAQK010000012.1"/>
</dbReference>
<feature type="transmembrane region" description="Helical" evidence="8">
    <location>
        <begin position="162"/>
        <end position="183"/>
    </location>
</feature>
<evidence type="ECO:0000256" key="6">
    <source>
        <dbReference type="ARBA" id="ARBA00022989"/>
    </source>
</evidence>
<feature type="transmembrane region" description="Helical" evidence="8">
    <location>
        <begin position="319"/>
        <end position="337"/>
    </location>
</feature>
<comment type="caution">
    <text evidence="9">The sequence shown here is derived from an EMBL/GenBank/DDBJ whole genome shotgun (WGS) entry which is preliminary data.</text>
</comment>
<evidence type="ECO:0000256" key="3">
    <source>
        <dbReference type="ARBA" id="ARBA00022448"/>
    </source>
</evidence>
<evidence type="ECO:0000313" key="9">
    <source>
        <dbReference type="EMBL" id="GAA1854976.1"/>
    </source>
</evidence>
<evidence type="ECO:0000256" key="2">
    <source>
        <dbReference type="ARBA" id="ARBA00007935"/>
    </source>
</evidence>
<proteinExistence type="inferred from homology"/>
<dbReference type="PANTHER" id="PTHR30472:SF1">
    <property type="entry name" value="FE(3+) DICITRATE TRANSPORT SYSTEM PERMEASE PROTEIN FECC-RELATED"/>
    <property type="match status" value="1"/>
</dbReference>
<feature type="transmembrane region" description="Helical" evidence="8">
    <location>
        <begin position="104"/>
        <end position="125"/>
    </location>
</feature>
<evidence type="ECO:0000256" key="1">
    <source>
        <dbReference type="ARBA" id="ARBA00004651"/>
    </source>
</evidence>
<feature type="transmembrane region" description="Helical" evidence="8">
    <location>
        <begin position="291"/>
        <end position="313"/>
    </location>
</feature>
<comment type="subcellular location">
    <subcellularLocation>
        <location evidence="1">Cell membrane</location>
        <topology evidence="1">Multi-pass membrane protein</topology>
    </subcellularLocation>
</comment>
<evidence type="ECO:0000256" key="5">
    <source>
        <dbReference type="ARBA" id="ARBA00022692"/>
    </source>
</evidence>
<feature type="transmembrane region" description="Helical" evidence="8">
    <location>
        <begin position="203"/>
        <end position="223"/>
    </location>
</feature>